<keyword evidence="4" id="KW-1185">Reference proteome</keyword>
<sequence length="448" mass="49576">MAMTLREIVLCAMLIFVIGVSVLNQTLSSTSSISQILQPAQHNPQSSIPLSSPSSTTPSSSTLQKSQDKTLRLNHLQVIGTHNSYHREVSLPERVIFPSLMANVDPDVENYYYSHASVTDQLEHQRVRSFEFDIYVDTKGGLYSDPLIRQRANMSETDKLHYALPQAVMKEPGVKVLHIADADVGTICHTLVECLGQVKAWSKSKNKQHVPIPILLEFKMTEAGIEQAGGVRAEKWTVEALDRVDAEIRSVFADDELITPDDIRKRAQDATGRKDLTLEEAVLLASTRDGGGWPTLSASRGKVFFVMDNEPTHPIQIREPYRSGGRENLEGRVIFTNSVPGEPDAAFIKRNDPLTGENMRQIRELVAMGYFIRTRADEPIQVLLRNETGMRDAALASGAHIVSTDWPGVGMGARYNSDYVVMLPGARAARCNPVNAPADCDDDILEDL</sequence>
<dbReference type="GO" id="GO:0006629">
    <property type="term" value="P:lipid metabolic process"/>
    <property type="evidence" value="ECO:0007669"/>
    <property type="project" value="InterPro"/>
</dbReference>
<proteinExistence type="predicted"/>
<dbReference type="Proteomes" id="UP001201262">
    <property type="component" value="Unassembled WGS sequence"/>
</dbReference>
<reference evidence="3" key="1">
    <citation type="submission" date="2021-12" db="EMBL/GenBank/DDBJ databases">
        <title>Convergent genome expansion in fungi linked to evolution of root-endophyte symbiosis.</title>
        <authorList>
            <consortium name="DOE Joint Genome Institute"/>
            <person name="Ke Y.-H."/>
            <person name="Bonito G."/>
            <person name="Liao H.-L."/>
            <person name="Looney B."/>
            <person name="Rojas-Flechas A."/>
            <person name="Nash J."/>
            <person name="Hameed K."/>
            <person name="Schadt C."/>
            <person name="Martin F."/>
            <person name="Crous P.W."/>
            <person name="Miettinen O."/>
            <person name="Magnuson J.K."/>
            <person name="Labbe J."/>
            <person name="Jacobson D."/>
            <person name="Doktycz M.J."/>
            <person name="Veneault-Fourrey C."/>
            <person name="Kuo A."/>
            <person name="Mondo S."/>
            <person name="Calhoun S."/>
            <person name="Riley R."/>
            <person name="Ohm R."/>
            <person name="LaButti K."/>
            <person name="Andreopoulos B."/>
            <person name="Pangilinan J."/>
            <person name="Nolan M."/>
            <person name="Tritt A."/>
            <person name="Clum A."/>
            <person name="Lipzen A."/>
            <person name="Daum C."/>
            <person name="Barry K."/>
            <person name="Grigoriev I.V."/>
            <person name="Vilgalys R."/>
        </authorList>
    </citation>
    <scope>NUCLEOTIDE SEQUENCE</scope>
    <source>
        <strain evidence="3">PMI_201</strain>
    </source>
</reference>
<dbReference type="Pfam" id="PF16670">
    <property type="entry name" value="PI-PLC-C1"/>
    <property type="match status" value="1"/>
</dbReference>
<dbReference type="GeneID" id="70248253"/>
<dbReference type="CDD" id="cd08589">
    <property type="entry name" value="PI-PLCc_SaPLC1_like"/>
    <property type="match status" value="1"/>
</dbReference>
<comment type="caution">
    <text evidence="3">The sequence shown here is derived from an EMBL/GenBank/DDBJ whole genome shotgun (WGS) entry which is preliminary data.</text>
</comment>
<name>A0AAD4KYK7_9EURO</name>
<evidence type="ECO:0008006" key="5">
    <source>
        <dbReference type="Google" id="ProtNLM"/>
    </source>
</evidence>
<dbReference type="EMBL" id="JAJTJA010000003">
    <property type="protein sequence ID" value="KAH8702183.1"/>
    <property type="molecule type" value="Genomic_DNA"/>
</dbReference>
<evidence type="ECO:0000256" key="2">
    <source>
        <dbReference type="SAM" id="SignalP"/>
    </source>
</evidence>
<dbReference type="SUPFAM" id="SSF51695">
    <property type="entry name" value="PLC-like phosphodiesterases"/>
    <property type="match status" value="1"/>
</dbReference>
<evidence type="ECO:0000256" key="1">
    <source>
        <dbReference type="SAM" id="MobiDB-lite"/>
    </source>
</evidence>
<dbReference type="Gene3D" id="3.20.20.190">
    <property type="entry name" value="Phosphatidylinositol (PI) phosphodiesterase"/>
    <property type="match status" value="1"/>
</dbReference>
<evidence type="ECO:0000313" key="4">
    <source>
        <dbReference type="Proteomes" id="UP001201262"/>
    </source>
</evidence>
<feature type="region of interest" description="Disordered" evidence="1">
    <location>
        <begin position="42"/>
        <end position="67"/>
    </location>
</feature>
<accession>A0AAD4KYK7</accession>
<feature type="signal peptide" evidence="2">
    <location>
        <begin position="1"/>
        <end position="19"/>
    </location>
</feature>
<organism evidence="3 4">
    <name type="scientific">Talaromyces proteolyticus</name>
    <dbReference type="NCBI Taxonomy" id="1131652"/>
    <lineage>
        <taxon>Eukaryota</taxon>
        <taxon>Fungi</taxon>
        <taxon>Dikarya</taxon>
        <taxon>Ascomycota</taxon>
        <taxon>Pezizomycotina</taxon>
        <taxon>Eurotiomycetes</taxon>
        <taxon>Eurotiomycetidae</taxon>
        <taxon>Eurotiales</taxon>
        <taxon>Trichocomaceae</taxon>
        <taxon>Talaromyces</taxon>
        <taxon>Talaromyces sect. Bacilispori</taxon>
    </lineage>
</organism>
<gene>
    <name evidence="3" type="ORF">BGW36DRAFT_394894</name>
</gene>
<protein>
    <recommendedName>
        <fullName evidence="5">Acid phosphatase</fullName>
    </recommendedName>
</protein>
<dbReference type="RefSeq" id="XP_046075559.1">
    <property type="nucleotide sequence ID" value="XM_046217966.1"/>
</dbReference>
<feature type="compositionally biased region" description="Low complexity" evidence="1">
    <location>
        <begin position="42"/>
        <end position="65"/>
    </location>
</feature>
<dbReference type="InterPro" id="IPR032075">
    <property type="entry name" value="PI-PLC-C1"/>
</dbReference>
<keyword evidence="2" id="KW-0732">Signal</keyword>
<evidence type="ECO:0000313" key="3">
    <source>
        <dbReference type="EMBL" id="KAH8702183.1"/>
    </source>
</evidence>
<feature type="chain" id="PRO_5042111290" description="Acid phosphatase" evidence="2">
    <location>
        <begin position="20"/>
        <end position="448"/>
    </location>
</feature>
<dbReference type="InterPro" id="IPR017946">
    <property type="entry name" value="PLC-like_Pdiesterase_TIM-brl"/>
</dbReference>
<dbReference type="AlphaFoldDB" id="A0AAD4KYK7"/>
<dbReference type="GO" id="GO:0008081">
    <property type="term" value="F:phosphoric diester hydrolase activity"/>
    <property type="evidence" value="ECO:0007669"/>
    <property type="project" value="InterPro"/>
</dbReference>